<protein>
    <submittedName>
        <fullName evidence="2">Uncharacterized protein</fullName>
    </submittedName>
</protein>
<dbReference type="OrthoDB" id="10465708at2759"/>
<evidence type="ECO:0000256" key="1">
    <source>
        <dbReference type="SAM" id="MobiDB-lite"/>
    </source>
</evidence>
<dbReference type="KEGG" id="ncr:NCU09835"/>
<dbReference type="RefSeq" id="XP_958534.3">
    <property type="nucleotide sequence ID" value="XM_953441.3"/>
</dbReference>
<reference evidence="2 3" key="1">
    <citation type="journal article" date="2003" name="Nature">
        <title>The genome sequence of the filamentous fungus Neurospora crassa.</title>
        <authorList>
            <person name="Galagan J.E."/>
            <person name="Calvo S.E."/>
            <person name="Borkovich K.A."/>
            <person name="Selker E.U."/>
            <person name="Read N.D."/>
            <person name="Jaffe D."/>
            <person name="FitzHugh W."/>
            <person name="Ma L.J."/>
            <person name="Smirnov S."/>
            <person name="Purcell S."/>
            <person name="Rehman B."/>
            <person name="Elkins T."/>
            <person name="Engels R."/>
            <person name="Wang S."/>
            <person name="Nielsen C.B."/>
            <person name="Butler J."/>
            <person name="Endrizzi M."/>
            <person name="Qui D."/>
            <person name="Ianakiev P."/>
            <person name="Bell-Pedersen D."/>
            <person name="Nelson M.A."/>
            <person name="Werner-Washburne M."/>
            <person name="Selitrennikoff C.P."/>
            <person name="Kinsey J.A."/>
            <person name="Braun E.L."/>
            <person name="Zelter A."/>
            <person name="Schulte U."/>
            <person name="Kothe G.O."/>
            <person name="Jedd G."/>
            <person name="Mewes W."/>
            <person name="Staben C."/>
            <person name="Marcotte E."/>
            <person name="Greenberg D."/>
            <person name="Roy A."/>
            <person name="Foley K."/>
            <person name="Naylor J."/>
            <person name="Stange-Thomann N."/>
            <person name="Barrett R."/>
            <person name="Gnerre S."/>
            <person name="Kamal M."/>
            <person name="Kamvysselis M."/>
            <person name="Mauceli E."/>
            <person name="Bielke C."/>
            <person name="Rudd S."/>
            <person name="Frishman D."/>
            <person name="Krystofova S."/>
            <person name="Rasmussen C."/>
            <person name="Metzenberg R.L."/>
            <person name="Perkins D.D."/>
            <person name="Kroken S."/>
            <person name="Cogoni C."/>
            <person name="Macino G."/>
            <person name="Catcheside D."/>
            <person name="Li W."/>
            <person name="Pratt R.J."/>
            <person name="Osmani S.A."/>
            <person name="DeSouza C.P."/>
            <person name="Glass L."/>
            <person name="Orbach M.J."/>
            <person name="Berglund J.A."/>
            <person name="Voelker R."/>
            <person name="Yarden O."/>
            <person name="Plamann M."/>
            <person name="Seiler S."/>
            <person name="Dunlap J."/>
            <person name="Radford A."/>
            <person name="Aramayo R."/>
            <person name="Natvig D.O."/>
            <person name="Alex L.A."/>
            <person name="Mannhaupt G."/>
            <person name="Ebbole D.J."/>
            <person name="Freitag M."/>
            <person name="Paulsen I."/>
            <person name="Sachs M.S."/>
            <person name="Lander E.S."/>
            <person name="Nusbaum C."/>
            <person name="Birren B."/>
        </authorList>
    </citation>
    <scope>NUCLEOTIDE SEQUENCE [LARGE SCALE GENOMIC DNA]</scope>
    <source>
        <strain evidence="3">ATCC 24698 / 74-OR23-1A / CBS 708.71 / DSM 1257 / FGSC 987</strain>
    </source>
</reference>
<feature type="compositionally biased region" description="Basic and acidic residues" evidence="1">
    <location>
        <begin position="23"/>
        <end position="40"/>
    </location>
</feature>
<proteinExistence type="predicted"/>
<dbReference type="EMBL" id="CM002240">
    <property type="protein sequence ID" value="EAA29298.3"/>
    <property type="molecule type" value="Genomic_DNA"/>
</dbReference>
<dbReference type="Proteomes" id="UP000001805">
    <property type="component" value="Chromosome 2, Linkage Group V"/>
</dbReference>
<keyword evidence="3" id="KW-1185">Reference proteome</keyword>
<evidence type="ECO:0000313" key="3">
    <source>
        <dbReference type="Proteomes" id="UP000001805"/>
    </source>
</evidence>
<sequence length="122" mass="13356">MVPTDTAIKHCIGRGHLASRADCPVKRMPLDPRQDMESKMHMQPANNLEGGPSPSSNKALDIGSSDENLTLSRPPEKITPETGVLKMDLQQLDALPRRSTSNTSTQSTRSILAPGERLSEYF</sequence>
<name>Q7S1Q7_NEUCR</name>
<evidence type="ECO:0000313" key="2">
    <source>
        <dbReference type="EMBL" id="EAA29298.3"/>
    </source>
</evidence>
<organism evidence="2 3">
    <name type="scientific">Neurospora crassa (strain ATCC 24698 / 74-OR23-1A / CBS 708.71 / DSM 1257 / FGSC 987)</name>
    <dbReference type="NCBI Taxonomy" id="367110"/>
    <lineage>
        <taxon>Eukaryota</taxon>
        <taxon>Fungi</taxon>
        <taxon>Dikarya</taxon>
        <taxon>Ascomycota</taxon>
        <taxon>Pezizomycotina</taxon>
        <taxon>Sordariomycetes</taxon>
        <taxon>Sordariomycetidae</taxon>
        <taxon>Sordariales</taxon>
        <taxon>Sordariaceae</taxon>
        <taxon>Neurospora</taxon>
    </lineage>
</organism>
<gene>
    <name evidence="2" type="ORF">NCU09835</name>
</gene>
<dbReference type="InParanoid" id="Q7S1Q7"/>
<feature type="compositionally biased region" description="Low complexity" evidence="1">
    <location>
        <begin position="97"/>
        <end position="110"/>
    </location>
</feature>
<feature type="region of interest" description="Disordered" evidence="1">
    <location>
        <begin position="15"/>
        <end position="122"/>
    </location>
</feature>
<dbReference type="AlphaFoldDB" id="Q7S1Q7"/>
<dbReference type="HOGENOM" id="CLU_1759308_0_0_1"/>
<accession>Q7S1Q7</accession>
<dbReference type="GeneID" id="3874672"/>
<dbReference type="VEuPathDB" id="FungiDB:NCU09835"/>